<gene>
    <name evidence="2" type="ORF">AJ80_09242</name>
</gene>
<dbReference type="AlphaFoldDB" id="A0A2B7WTK0"/>
<keyword evidence="3" id="KW-1185">Reference proteome</keyword>
<feature type="region of interest" description="Disordered" evidence="1">
    <location>
        <begin position="27"/>
        <end position="47"/>
    </location>
</feature>
<evidence type="ECO:0000313" key="2">
    <source>
        <dbReference type="EMBL" id="PGH00005.1"/>
    </source>
</evidence>
<name>A0A2B7WTK0_POLH7</name>
<proteinExistence type="predicted"/>
<organism evidence="2 3">
    <name type="scientific">Polytolypa hystricis (strain UAMH7299)</name>
    <dbReference type="NCBI Taxonomy" id="1447883"/>
    <lineage>
        <taxon>Eukaryota</taxon>
        <taxon>Fungi</taxon>
        <taxon>Dikarya</taxon>
        <taxon>Ascomycota</taxon>
        <taxon>Pezizomycotina</taxon>
        <taxon>Eurotiomycetes</taxon>
        <taxon>Eurotiomycetidae</taxon>
        <taxon>Onygenales</taxon>
        <taxon>Onygenales incertae sedis</taxon>
        <taxon>Polytolypa</taxon>
    </lineage>
</organism>
<accession>A0A2B7WTK0</accession>
<dbReference type="Proteomes" id="UP000224634">
    <property type="component" value="Unassembled WGS sequence"/>
</dbReference>
<reference evidence="2 3" key="1">
    <citation type="submission" date="2017-10" db="EMBL/GenBank/DDBJ databases">
        <title>Comparative genomics in systemic dimorphic fungi from Ajellomycetaceae.</title>
        <authorList>
            <person name="Munoz J.F."/>
            <person name="Mcewen J.G."/>
            <person name="Clay O.K."/>
            <person name="Cuomo C.A."/>
        </authorList>
    </citation>
    <scope>NUCLEOTIDE SEQUENCE [LARGE SCALE GENOMIC DNA]</scope>
    <source>
        <strain evidence="2 3">UAMH7299</strain>
    </source>
</reference>
<dbReference type="EMBL" id="PDNA01000260">
    <property type="protein sequence ID" value="PGH00005.1"/>
    <property type="molecule type" value="Genomic_DNA"/>
</dbReference>
<protein>
    <submittedName>
        <fullName evidence="2">Uncharacterized protein</fullName>
    </submittedName>
</protein>
<feature type="region of interest" description="Disordered" evidence="1">
    <location>
        <begin position="63"/>
        <end position="178"/>
    </location>
</feature>
<comment type="caution">
    <text evidence="2">The sequence shown here is derived from an EMBL/GenBank/DDBJ whole genome shotgun (WGS) entry which is preliminary data.</text>
</comment>
<feature type="compositionally biased region" description="Polar residues" evidence="1">
    <location>
        <begin position="157"/>
        <end position="167"/>
    </location>
</feature>
<feature type="compositionally biased region" description="Polar residues" evidence="1">
    <location>
        <begin position="72"/>
        <end position="89"/>
    </location>
</feature>
<evidence type="ECO:0000313" key="3">
    <source>
        <dbReference type="Proteomes" id="UP000224634"/>
    </source>
</evidence>
<evidence type="ECO:0000256" key="1">
    <source>
        <dbReference type="SAM" id="MobiDB-lite"/>
    </source>
</evidence>
<sequence length="178" mass="19302">MKPPKRAHTFSDAISYLNYPAGIEKSAHSAAGIRHDPAPKEDDDDGDIILTMLKRYTTFQGDELPSSMEYGSGQQKLANHTPASTNHLTVPSLESRHGGSSSSRETTMNPLLPTENERSLTPIRESNTTTADNVVEDQAPARGRSPPGPGYLARTATAKTHSDTSPEPISRRAWGCDF</sequence>